<dbReference type="GO" id="GO:0016791">
    <property type="term" value="F:phosphatase activity"/>
    <property type="evidence" value="ECO:0007669"/>
    <property type="project" value="TreeGrafter"/>
</dbReference>
<dbReference type="EMBL" id="AZFC01000035">
    <property type="protein sequence ID" value="KRL46835.1"/>
    <property type="molecule type" value="Genomic_DNA"/>
</dbReference>
<dbReference type="SUPFAM" id="SSF56784">
    <property type="entry name" value="HAD-like"/>
    <property type="match status" value="1"/>
</dbReference>
<dbReference type="AlphaFoldDB" id="A0A0R1R0C2"/>
<dbReference type="PATRIC" id="fig|1423805.4.peg.316"/>
<name>A0A0R1R0C2_9LACO</name>
<comment type="caution">
    <text evidence="1">The sequence shown here is derived from an EMBL/GenBank/DDBJ whole genome shotgun (WGS) entry which is preliminary data.</text>
</comment>
<dbReference type="Pfam" id="PF08282">
    <property type="entry name" value="Hydrolase_3"/>
    <property type="match status" value="1"/>
</dbReference>
<dbReference type="SFLD" id="SFLDG01140">
    <property type="entry name" value="C2.B:_Phosphomannomutase_and_P"/>
    <property type="match status" value="1"/>
</dbReference>
<dbReference type="Proteomes" id="UP000051835">
    <property type="component" value="Unassembled WGS sequence"/>
</dbReference>
<dbReference type="InterPro" id="IPR006379">
    <property type="entry name" value="HAD-SF_hydro_IIB"/>
</dbReference>
<dbReference type="PROSITE" id="PS01229">
    <property type="entry name" value="COF_2"/>
    <property type="match status" value="1"/>
</dbReference>
<gene>
    <name evidence="1" type="ORF">FD37_GL000310</name>
</gene>
<proteinExistence type="predicted"/>
<keyword evidence="1" id="KW-0378">Hydrolase</keyword>
<sequence>MSGMLPRIIATDLDGTFLDPQGTYDRERFDRLLAQLDQRGSRVVIATGDPLDHVHDLFGDLRHAKLLTYIVEDGAMIVDGAGNVLQVRQIPRDLCQFAIRWIQSSPDLASNYLITCGARQSYTELAADSPRFRASRKFYPGLTSVPDLLDVEDEILKLDVTWEHDDVFAQVAAFNRQFAGQLLGTSSGLGGMNVTLPTVSKGNALSLLQQYWGVTTTEMAAFGDSGNDLAMLQQVGEGIAMANAAPEVLALISRHTDQTNQHPVVLDQLDQWLGNR</sequence>
<accession>A0A0R1R0C2</accession>
<dbReference type="PANTHER" id="PTHR10000">
    <property type="entry name" value="PHOSPHOSERINE PHOSPHATASE"/>
    <property type="match status" value="1"/>
</dbReference>
<dbReference type="GO" id="GO:0005829">
    <property type="term" value="C:cytosol"/>
    <property type="evidence" value="ECO:0007669"/>
    <property type="project" value="TreeGrafter"/>
</dbReference>
<evidence type="ECO:0000313" key="2">
    <source>
        <dbReference type="Proteomes" id="UP000051835"/>
    </source>
</evidence>
<dbReference type="SFLD" id="SFLDS00003">
    <property type="entry name" value="Haloacid_Dehalogenase"/>
    <property type="match status" value="1"/>
</dbReference>
<dbReference type="InterPro" id="IPR023214">
    <property type="entry name" value="HAD_sf"/>
</dbReference>
<evidence type="ECO:0000313" key="1">
    <source>
        <dbReference type="EMBL" id="KRL46835.1"/>
    </source>
</evidence>
<dbReference type="GO" id="GO:0000287">
    <property type="term" value="F:magnesium ion binding"/>
    <property type="evidence" value="ECO:0007669"/>
    <property type="project" value="TreeGrafter"/>
</dbReference>
<dbReference type="PANTHER" id="PTHR10000:SF53">
    <property type="entry name" value="5-AMINO-6-(5-PHOSPHO-D-RIBITYLAMINO)URACIL PHOSPHATASE YBJI-RELATED"/>
    <property type="match status" value="1"/>
</dbReference>
<protein>
    <submittedName>
        <fullName evidence="1">HAD superfamily hydrolase</fullName>
    </submittedName>
</protein>
<dbReference type="NCBIfam" id="TIGR01484">
    <property type="entry name" value="HAD-SF-IIB"/>
    <property type="match status" value="1"/>
</dbReference>
<dbReference type="Gene3D" id="3.30.1240.10">
    <property type="match status" value="1"/>
</dbReference>
<organism evidence="1 2">
    <name type="scientific">Levilactobacillus spicheri DSM 15429</name>
    <dbReference type="NCBI Taxonomy" id="1423805"/>
    <lineage>
        <taxon>Bacteria</taxon>
        <taxon>Bacillati</taxon>
        <taxon>Bacillota</taxon>
        <taxon>Bacilli</taxon>
        <taxon>Lactobacillales</taxon>
        <taxon>Lactobacillaceae</taxon>
        <taxon>Levilactobacillus</taxon>
    </lineage>
</organism>
<dbReference type="Gene3D" id="3.40.50.1000">
    <property type="entry name" value="HAD superfamily/HAD-like"/>
    <property type="match status" value="1"/>
</dbReference>
<reference evidence="1 2" key="1">
    <citation type="journal article" date="2015" name="Genome Announc.">
        <title>Expanding the biotechnology potential of lactobacilli through comparative genomics of 213 strains and associated genera.</title>
        <authorList>
            <person name="Sun Z."/>
            <person name="Harris H.M."/>
            <person name="McCann A."/>
            <person name="Guo C."/>
            <person name="Argimon S."/>
            <person name="Zhang W."/>
            <person name="Yang X."/>
            <person name="Jeffery I.B."/>
            <person name="Cooney J.C."/>
            <person name="Kagawa T.F."/>
            <person name="Liu W."/>
            <person name="Song Y."/>
            <person name="Salvetti E."/>
            <person name="Wrobel A."/>
            <person name="Rasinkangas P."/>
            <person name="Parkhill J."/>
            <person name="Rea M.C."/>
            <person name="O'Sullivan O."/>
            <person name="Ritari J."/>
            <person name="Douillard F.P."/>
            <person name="Paul Ross R."/>
            <person name="Yang R."/>
            <person name="Briner A.E."/>
            <person name="Felis G.E."/>
            <person name="de Vos W.M."/>
            <person name="Barrangou R."/>
            <person name="Klaenhammer T.R."/>
            <person name="Caufield P.W."/>
            <person name="Cui Y."/>
            <person name="Zhang H."/>
            <person name="O'Toole P.W."/>
        </authorList>
    </citation>
    <scope>NUCLEOTIDE SEQUENCE [LARGE SCALE GENOMIC DNA]</scope>
    <source>
        <strain evidence="1 2">DSM 15429</strain>
    </source>
</reference>
<dbReference type="InterPro" id="IPR036412">
    <property type="entry name" value="HAD-like_sf"/>
</dbReference>